<feature type="non-terminal residue" evidence="1">
    <location>
        <position position="1"/>
    </location>
</feature>
<proteinExistence type="predicted"/>
<gene>
    <name evidence="1" type="ORF">S12H4_47829</name>
</gene>
<sequence length="47" mass="5654">YGTAYSWIIKGILPVYRFQREYRISVRDFNKFVKDKKIKNNKVVVTA</sequence>
<accession>X1VA53</accession>
<comment type="caution">
    <text evidence="1">The sequence shown here is derived from an EMBL/GenBank/DDBJ whole genome shotgun (WGS) entry which is preliminary data.</text>
</comment>
<protein>
    <recommendedName>
        <fullName evidence="2">Helix-turn-helix domain-containing protein</fullName>
    </recommendedName>
</protein>
<dbReference type="AlphaFoldDB" id="X1VA53"/>
<organism evidence="1">
    <name type="scientific">marine sediment metagenome</name>
    <dbReference type="NCBI Taxonomy" id="412755"/>
    <lineage>
        <taxon>unclassified sequences</taxon>
        <taxon>metagenomes</taxon>
        <taxon>ecological metagenomes</taxon>
    </lineage>
</organism>
<dbReference type="EMBL" id="BARW01029819">
    <property type="protein sequence ID" value="GAJ13622.1"/>
    <property type="molecule type" value="Genomic_DNA"/>
</dbReference>
<reference evidence="1" key="1">
    <citation type="journal article" date="2014" name="Front. Microbiol.">
        <title>High frequency of phylogenetically diverse reductive dehalogenase-homologous genes in deep subseafloor sedimentary metagenomes.</title>
        <authorList>
            <person name="Kawai M."/>
            <person name="Futagami T."/>
            <person name="Toyoda A."/>
            <person name="Takaki Y."/>
            <person name="Nishi S."/>
            <person name="Hori S."/>
            <person name="Arai W."/>
            <person name="Tsubouchi T."/>
            <person name="Morono Y."/>
            <person name="Uchiyama I."/>
            <person name="Ito T."/>
            <person name="Fujiyama A."/>
            <person name="Inagaki F."/>
            <person name="Takami H."/>
        </authorList>
    </citation>
    <scope>NUCLEOTIDE SEQUENCE</scope>
    <source>
        <strain evidence="1">Expedition CK06-06</strain>
    </source>
</reference>
<evidence type="ECO:0000313" key="1">
    <source>
        <dbReference type="EMBL" id="GAJ13622.1"/>
    </source>
</evidence>
<evidence type="ECO:0008006" key="2">
    <source>
        <dbReference type="Google" id="ProtNLM"/>
    </source>
</evidence>
<name>X1VA53_9ZZZZ</name>